<dbReference type="Pfam" id="PF18809">
    <property type="entry name" value="PBECR1"/>
    <property type="match status" value="1"/>
</dbReference>
<dbReference type="InterPro" id="IPR041092">
    <property type="entry name" value="PBECR1"/>
</dbReference>
<feature type="domain" description="Large polyvalent protein associated" evidence="3">
    <location>
        <begin position="66"/>
        <end position="157"/>
    </location>
</feature>
<evidence type="ECO:0000256" key="1">
    <source>
        <dbReference type="SAM" id="MobiDB-lite"/>
    </source>
</evidence>
<protein>
    <recommendedName>
        <fullName evidence="5">Large polyvalent protein associated domain-containing protein</fullName>
    </recommendedName>
</protein>
<dbReference type="InterPro" id="IPR040738">
    <property type="entry name" value="LPD22"/>
</dbReference>
<evidence type="ECO:0000313" key="4">
    <source>
        <dbReference type="EMBL" id="CAB5162638.1"/>
    </source>
</evidence>
<feature type="domain" description="Phage-Barnase-EndoU-ColicinE5/D-RelE-like nuclease" evidence="2">
    <location>
        <begin position="655"/>
        <end position="746"/>
    </location>
</feature>
<reference evidence="4" key="1">
    <citation type="submission" date="2020-05" db="EMBL/GenBank/DDBJ databases">
        <authorList>
            <person name="Chiriac C."/>
            <person name="Salcher M."/>
            <person name="Ghai R."/>
            <person name="Kavagutti S V."/>
        </authorList>
    </citation>
    <scope>NUCLEOTIDE SEQUENCE</scope>
</reference>
<accession>A0A6J7WDS4</accession>
<gene>
    <name evidence="4" type="ORF">UFOVP151_42</name>
</gene>
<dbReference type="Pfam" id="PF18834">
    <property type="entry name" value="LPD22"/>
    <property type="match status" value="1"/>
</dbReference>
<organism evidence="4">
    <name type="scientific">uncultured Caudovirales phage</name>
    <dbReference type="NCBI Taxonomy" id="2100421"/>
    <lineage>
        <taxon>Viruses</taxon>
        <taxon>Duplodnaviria</taxon>
        <taxon>Heunggongvirae</taxon>
        <taxon>Uroviricota</taxon>
        <taxon>Caudoviricetes</taxon>
        <taxon>Peduoviridae</taxon>
        <taxon>Maltschvirus</taxon>
        <taxon>Maltschvirus maltsch</taxon>
    </lineage>
</organism>
<name>A0A6J7WDS4_9CAUD</name>
<dbReference type="EMBL" id="LR798201">
    <property type="protein sequence ID" value="CAB5162638.1"/>
    <property type="molecule type" value="Genomic_DNA"/>
</dbReference>
<evidence type="ECO:0008006" key="5">
    <source>
        <dbReference type="Google" id="ProtNLM"/>
    </source>
</evidence>
<proteinExistence type="predicted"/>
<feature type="region of interest" description="Disordered" evidence="1">
    <location>
        <begin position="1"/>
        <end position="31"/>
    </location>
</feature>
<evidence type="ECO:0000259" key="2">
    <source>
        <dbReference type="Pfam" id="PF18809"/>
    </source>
</evidence>
<sequence length="2467" mass="271042">MQAPESATPEAAIEQPQAVMPTPEASAQPVDVPVAQSVPEAEYPNAPDVALDPAVREKEVLAQEARAAYYFARDKNPDEYAKAEGIARRTGIPLTSVLGSMDLATRIDDTQKINFDQVAEQFPGTAKFLADPRKASMVHDDVPGMTFVEGATSALKYIVGAPDTKRGLVTDAMGAAAGLVGGLGGTLTAVMDNLAGPGGTEANDIFKQTGDQFARVYEWGRENNEWLMPKSDSRIQNIVSSGVGSAAQNLALLPLVLTPAAPYALGTMAFGQFGNTYMEDRASGKSLSTRTAHAGWDAAWEYVGEKIGLSGLSKLAAGTGNAFIKSFGEFMGKEVFGEEVTNLMQSLGNWAIRNPEKSVNQFMDELGTSAVDTFFSTLIGVGATGAVVKQLQTVAAEASRDTNNAQTSEAAVNAVNDLIRSVQATKTLQRDPETISEFVDQQLQDGVKNVYIKGEMLAQSDLGQLLAQGSPEFAAAMAQAAEIGGEVAVPIASLSVLPDVETLAAPLADHFRVENEKFTRAEAQEFMATHEQSMQQEIERVLKDVQNADQFRTQIDEVKQVFVQQLDATGRYDSKANDVNATLVANFFGAQAARFGMTPMDLYKTYEYKVQSTGQAGDGYSQAAFGPQFDQFKGDAQGAIAHLMEQKTGEALGALHHPDIGDIDLVWGHEGTAEKDYADGYGLAKIAQKHPEVLNDLQGALSAMKLVQRSKNRMILESPDHKAAVSLNWHGAEKKWMLSAYAKGRKNRGTSDATIYATETKADDSLLNAPSDMLDGKVQEYKQSAFHGSPYKFDKFSLEHMGNGEGAQAFGWGLYFASNRAIAEWYRDNLSSRKGSDPTGKKFAGKTPMEWYAHWEEEANKATDPSEFYDRMSMLENLELTWNAQAALSTAKEDELSPKAIKWFDKTIAQKFKRPGTTYEVSIPEVHEMLDWDKPLSEQPEGIKAAINEIKSRTEKSFPNIKDQDITGGALYKAYADHRGHNPQAASETLNELGIKGIKYLDNTSRDGVSGESHNYVVFDDSAIHVLETYNQGERGGFNPATFTTTLFKGADLSTFLHESGHFFLEMQMDMAAKLQKEAEAFGGVSTMTPGQQDMMRDTAALLKWFGVRDLTEWHGMTLDEKRVHHEQFARSFETYLYEGKAPSIELDSAFQTFRSWLANVYRAALDMVRGDMTKALDVKINDEVRGVMDRMLATTEQIKLAENARSMMPLFNSPQEAGMTQEEFAAYHLLSTDATLDAIQDLQARALRDMQWQRNAHGREVDRLKKLSESLRKQVRIEARAEILSQPVYRVYQFLTAKLSKEDKVEYKPLKSDPNHLDPGIDSLFTAIAKLGGLDRAEVEAQWGWDKKEKSPQAGIKYVLRSNGGLSIDMMAERLVQDGYLSEDDPVRELEGRFDDEARGKPQYSNQVLPEVLNPPKTAGETVNLSGLDAGRLELQDLAANGYTKEQIAVLTERGMTARDGLSADGVAALSQEFDSGDALIKALLDAEPLNDAIEGTTDRMMLERYGELATPEAIIQSADRAVYTDTRARAVAAEMTALEKALGPTEQTGTDKNGKPVKQRILPAAAKSFAQKMIARLTIRNLSPGLYAAAQTRAAKAAAQAMKKGDTATAAAEKRNELINLYAAKAAIEAQQELPKILDYFKKVQKPGTLPAEHYDQILNLLSKFDLRRSLTNRELDNRARFTTYVASQLAVGNIPPNIEKLLSERQLKAYEKEIQKRDENDNLIYADEDDQAKLLAQMIDESPVRSFKEMTVEEIRGLRDTIKQIEHMGRRTKKVLTDRQNREFDVVLGEMRDRLIAVATEKGRHATDNITANDLVGKAKLAWRGFFFSHIKAANLFHVMDGGDGGPIWDHLMSTANEAGANEAVEAGQSTDIVEKLLAPLRENGGRITGKKTSFPSIGRSLNKQSVLAMALNMGNESNQQRLLGGYGWTLDQIKPVLDTLTAADWHFVQGMWDHYESFRPRVGEMERTINGAEPNWIEARALQVHTADGQHLTLRGGYAPVIYDPRSSGKAQSHADSKDAKAMMQAARVASTVQKSFTKARVEEVKGRPLMLALNPYLGSIQDTIHYLNWQPWIIDANRMISRLDPQMREYYGAEVVKQLRDWAGDNAAGMRAPRDGAEKGMAFISRNVSYVGLAYNAMSALKQITGITQSMAIVGSSWMMKGAARTIANPRQAYKDMIEKSAFMAKRASTQFRELNELNAIIQDKNQIADAIQKIGYRPMTIMQNFVDIPTWWGAYEKAVDAGNDDHRSVLLADQAVVDAQGSGMQKDLSSIERQQGAIRLLTGFMSYMNTTMNANYRLAKNADFKSVGGVADFTAGAALINIMPVLIGTVIAQAFTPSGGSDEDKLKKGLHKLGADQVSFMFGQLIGFRELQNIYDAFSGKPAGEYGGPTGMRLFGDILKLAKQVGQGVNDLALWKSIISAASDVLRLPGGQINRTVSGAHALVTGKTNNPMALVFGFNAK</sequence>
<evidence type="ECO:0000259" key="3">
    <source>
        <dbReference type="Pfam" id="PF18834"/>
    </source>
</evidence>